<keyword evidence="2" id="KW-1185">Reference proteome</keyword>
<dbReference type="RefSeq" id="WP_012898828.1">
    <property type="nucleotide sequence ID" value="NC_013665.1"/>
</dbReference>
<dbReference type="KEGG" id="mpd:MCP_0076"/>
<sequence length="170" mass="17500">MKLRNIVVPVLIGLFLASAALLTASAQYARPASDQILVNQPYGSMQDNILPPASFEQQQYPFAASPLAAPYGALEAPPVAPCAAPLAAPCAAPVATYGPFTSGFTYSATRSSAFGPFAPPVAEATEQFYQYPGISPYGAYPGAGYAAASGVGFDPATGYYGPYGAYTPLI</sequence>
<name>D1YUM6_METPS</name>
<evidence type="ECO:0000313" key="2">
    <source>
        <dbReference type="Proteomes" id="UP000001882"/>
    </source>
</evidence>
<organism evidence="1 2">
    <name type="scientific">Methanocella paludicola (strain DSM 17711 / JCM 13418 / NBRC 101707 / SANAE)</name>
    <dbReference type="NCBI Taxonomy" id="304371"/>
    <lineage>
        <taxon>Archaea</taxon>
        <taxon>Methanobacteriati</taxon>
        <taxon>Methanobacteriota</taxon>
        <taxon>Stenosarchaea group</taxon>
        <taxon>Methanomicrobia</taxon>
        <taxon>Methanocellales</taxon>
        <taxon>Methanocellaceae</taxon>
        <taxon>Methanocella</taxon>
    </lineage>
</organism>
<dbReference type="GeneID" id="8680241"/>
<reference evidence="1 2" key="2">
    <citation type="journal article" date="2008" name="Int. J. Syst. Evol. Microbiol.">
        <title>Methanocella paludicola gen. nov., sp. nov., a methane-producing archaeon, the first isolate of the lineage 'Rice Cluster I', and proposal of the new archaeal order Methanocellales ord. nov.</title>
        <authorList>
            <person name="Sakai S."/>
            <person name="Imachi H."/>
            <person name="Hanada S."/>
            <person name="Ohashi A."/>
            <person name="Harada H."/>
            <person name="Kamagata Y."/>
        </authorList>
    </citation>
    <scope>NUCLEOTIDE SEQUENCE [LARGE SCALE GENOMIC DNA]</scope>
    <source>
        <strain evidence="2">DSM 17711 / JCM 13418 / NBRC 101707 / SANAE</strain>
    </source>
</reference>
<reference evidence="2" key="3">
    <citation type="journal article" date="2011" name="PLoS ONE">
        <title>Genome sequence of a mesophilic hydrogenotrophic methanogen Methanocella paludicola, the first cultivated representative of the order Methanocellales.</title>
        <authorList>
            <person name="Sakai S."/>
            <person name="Takaki Y."/>
            <person name="Shimamura S."/>
            <person name="Sekine M."/>
            <person name="Tajima T."/>
            <person name="Kosugi H."/>
            <person name="Ichikawa N."/>
            <person name="Tasumi E."/>
            <person name="Hiraki A.T."/>
            <person name="Shimizu A."/>
            <person name="Kato Y."/>
            <person name="Nishiko R."/>
            <person name="Mori K."/>
            <person name="Fujita N."/>
            <person name="Imachi H."/>
            <person name="Takai K."/>
        </authorList>
    </citation>
    <scope>NUCLEOTIDE SEQUENCE [LARGE SCALE GENOMIC DNA]</scope>
    <source>
        <strain evidence="2">DSM 17711 / JCM 13418 / NBRC 101707 / SANAE</strain>
    </source>
</reference>
<evidence type="ECO:0000313" key="1">
    <source>
        <dbReference type="EMBL" id="BAI60148.1"/>
    </source>
</evidence>
<proteinExistence type="predicted"/>
<dbReference type="EMBL" id="AP011532">
    <property type="protein sequence ID" value="BAI60148.1"/>
    <property type="molecule type" value="Genomic_DNA"/>
</dbReference>
<dbReference type="InParanoid" id="D1YUM6"/>
<dbReference type="eggNOG" id="arCOG13207">
    <property type="taxonomic scope" value="Archaea"/>
</dbReference>
<dbReference type="OrthoDB" id="386889at2157"/>
<accession>D1YUM6</accession>
<dbReference type="AlphaFoldDB" id="D1YUM6"/>
<dbReference type="Proteomes" id="UP000001882">
    <property type="component" value="Chromosome"/>
</dbReference>
<gene>
    <name evidence="1" type="ordered locus">MCP_0076</name>
</gene>
<reference evidence="1 2" key="1">
    <citation type="journal article" date="2007" name="Appl. Environ. Microbiol.">
        <title>Isolation of key methanogens for global methane emission from rice paddy fields: a novel isolate affiliated with the clone cluster rice cluster I.</title>
        <authorList>
            <person name="Sakai S."/>
            <person name="Imachi H."/>
            <person name="Sekiguchi Y."/>
            <person name="Ohashi A."/>
            <person name="Harada H."/>
            <person name="Kamagata Y."/>
        </authorList>
    </citation>
    <scope>NUCLEOTIDE SEQUENCE [LARGE SCALE GENOMIC DNA]</scope>
    <source>
        <strain evidence="2">DSM 17711 / JCM 13418 / NBRC 101707 / SANAE</strain>
    </source>
</reference>
<protein>
    <submittedName>
        <fullName evidence="1">Uncharacterized protein</fullName>
    </submittedName>
</protein>
<dbReference type="STRING" id="304371.MCP_0076"/>